<dbReference type="PROSITE" id="PS51707">
    <property type="entry name" value="CYTH"/>
    <property type="match status" value="1"/>
</dbReference>
<evidence type="ECO:0000256" key="1">
    <source>
        <dbReference type="PIRSR" id="PIRSR016487-1"/>
    </source>
</evidence>
<feature type="active site" description="Proton acceptor" evidence="1">
    <location>
        <position position="36"/>
    </location>
</feature>
<dbReference type="PIRSF" id="PIRSF016487">
    <property type="entry name" value="CYTH_UCP016487"/>
    <property type="match status" value="1"/>
</dbReference>
<dbReference type="PANTHER" id="PTHR40114">
    <property type="entry name" value="SLR0698 PROTEIN"/>
    <property type="match status" value="1"/>
</dbReference>
<evidence type="ECO:0000259" key="2">
    <source>
        <dbReference type="PROSITE" id="PS51707"/>
    </source>
</evidence>
<dbReference type="SMART" id="SM01118">
    <property type="entry name" value="CYTH"/>
    <property type="match status" value="1"/>
</dbReference>
<dbReference type="InterPro" id="IPR033469">
    <property type="entry name" value="CYTH-like_dom_sf"/>
</dbReference>
<evidence type="ECO:0000313" key="3">
    <source>
        <dbReference type="EMBL" id="OXM84309.1"/>
    </source>
</evidence>
<dbReference type="InterPro" id="IPR012042">
    <property type="entry name" value="NeuTTM/CthTTM-like"/>
</dbReference>
<evidence type="ECO:0000313" key="4">
    <source>
        <dbReference type="Proteomes" id="UP000215509"/>
    </source>
</evidence>
<feature type="domain" description="CYTH" evidence="2">
    <location>
        <begin position="2"/>
        <end position="163"/>
    </location>
</feature>
<dbReference type="AlphaFoldDB" id="A0A229UN38"/>
<keyword evidence="4" id="KW-1185">Reference proteome</keyword>
<dbReference type="PANTHER" id="PTHR40114:SF1">
    <property type="entry name" value="SLR0698 PROTEIN"/>
    <property type="match status" value="1"/>
</dbReference>
<comment type="caution">
    <text evidence="3">The sequence shown here is derived from an EMBL/GenBank/DDBJ whole genome shotgun (WGS) entry which is preliminary data.</text>
</comment>
<dbReference type="EMBL" id="NMQW01000033">
    <property type="protein sequence ID" value="OXM84309.1"/>
    <property type="molecule type" value="Genomic_DNA"/>
</dbReference>
<dbReference type="Pfam" id="PF01928">
    <property type="entry name" value="CYTH"/>
    <property type="match status" value="1"/>
</dbReference>
<name>A0A229UN38_9BACL</name>
<protein>
    <submittedName>
        <fullName evidence="3">Adenylate cyclase</fullName>
    </submittedName>
</protein>
<dbReference type="SUPFAM" id="SSF55154">
    <property type="entry name" value="CYTH-like phosphatases"/>
    <property type="match status" value="1"/>
</dbReference>
<dbReference type="Gene3D" id="2.40.320.10">
    <property type="entry name" value="Hypothetical Protein Pfu-838710-001"/>
    <property type="match status" value="1"/>
</dbReference>
<gene>
    <name evidence="3" type="ORF">CF651_21230</name>
</gene>
<reference evidence="3 4" key="1">
    <citation type="submission" date="2017-07" db="EMBL/GenBank/DDBJ databases">
        <title>Genome sequencing and assembly of Paenibacillus rigui.</title>
        <authorList>
            <person name="Mayilraj S."/>
        </authorList>
    </citation>
    <scope>NUCLEOTIDE SEQUENCE [LARGE SCALE GENOMIC DNA]</scope>
    <source>
        <strain evidence="3 4">JCM 16352</strain>
    </source>
</reference>
<dbReference type="Proteomes" id="UP000215509">
    <property type="component" value="Unassembled WGS sequence"/>
</dbReference>
<dbReference type="OrthoDB" id="9805588at2"/>
<sequence>MSQEIERKFLLSAFPNRELDNHEISLVKQHTIYQTYLAYSSDQEVRIRKLVDREGASEFTHTFKSGHGLVREEIEYGITEPIYEQLLRNTSFIPLEKIRTTVQAGPYLFEIDEYKQIDLIVVEVEFPDLEAAQRFTVPDWFGRELGAEEEFRNKTLWIQLQTPDGQQ</sequence>
<organism evidence="3 4">
    <name type="scientific">Paenibacillus rigui</name>
    <dbReference type="NCBI Taxonomy" id="554312"/>
    <lineage>
        <taxon>Bacteria</taxon>
        <taxon>Bacillati</taxon>
        <taxon>Bacillota</taxon>
        <taxon>Bacilli</taxon>
        <taxon>Bacillales</taxon>
        <taxon>Paenibacillaceae</taxon>
        <taxon>Paenibacillus</taxon>
    </lineage>
</organism>
<proteinExistence type="predicted"/>
<accession>A0A229UN38</accession>
<dbReference type="RefSeq" id="WP_094016881.1">
    <property type="nucleotide sequence ID" value="NZ_NMQW01000033.1"/>
</dbReference>
<dbReference type="InterPro" id="IPR023577">
    <property type="entry name" value="CYTH_domain"/>
</dbReference>